<evidence type="ECO:0000313" key="3">
    <source>
        <dbReference type="Proteomes" id="UP000308953"/>
    </source>
</evidence>
<feature type="region of interest" description="Disordered" evidence="1">
    <location>
        <begin position="58"/>
        <end position="77"/>
    </location>
</feature>
<dbReference type="EMBL" id="QZAV01000061">
    <property type="protein sequence ID" value="THX39909.1"/>
    <property type="molecule type" value="Genomic_DNA"/>
</dbReference>
<accession>A0A4S9EYE2</accession>
<name>A0A4S9EYE2_AURPU</name>
<comment type="caution">
    <text evidence="2">The sequence shown here is derived from an EMBL/GenBank/DDBJ whole genome shotgun (WGS) entry which is preliminary data.</text>
</comment>
<sequence length="511" mass="58406">MLQNPKFNIRQFDNVEMSSETSRTFYAPDPPQIPPSDPPQHWSKVSSNWTAHLKSDKTGFDVRPIDPNDSTGCRLGPPSNAPDYNVLLEKYGMQVLAASGFLNHTGAKMSEEIYGRLAFADFRNPTHEETLEIHPVLRPNMWGKTTPQVYAMIMPVLRLVTAVLDDPVTLSYYHALSSPSDLMDTRVYTFPDGIETECKTMDVPDTLSEAEQRAVYDKMCEMRRWTSWKFETNSNEDWHAIVRPRKASDHDAADYLAASLPLTDDGCNSGTKQSDISIKRYFLSGLNLIAAHQQSSGHDERYMQAFVDAFTMAGITAEKRAKVSLVSAMYRTTLFLAEVMLHEFAHAFSFAYYETHKSFYAPNDPWVRGNRSNEQGHSFVNHIFGGVFRPITVSSMRDEFEDIQYAIAPCGFFTTKTWDVWDYHDEDERQPYDVMEVGNADSYSSPMPDDIKYPVPQEWTEYMFTKAAWESDVARFGMSAIKIPKPAEWQIAQHDTEAWTDDEVKNRPPWD</sequence>
<evidence type="ECO:0000313" key="2">
    <source>
        <dbReference type="EMBL" id="THX39909.1"/>
    </source>
</evidence>
<reference evidence="2 3" key="1">
    <citation type="submission" date="2018-10" db="EMBL/GenBank/DDBJ databases">
        <title>Fifty Aureobasidium pullulans genomes reveal a recombining polyextremotolerant generalist.</title>
        <authorList>
            <person name="Gostincar C."/>
            <person name="Turk M."/>
            <person name="Zajc J."/>
            <person name="Gunde-Cimerman N."/>
        </authorList>
    </citation>
    <scope>NUCLEOTIDE SEQUENCE [LARGE SCALE GENOMIC DNA]</scope>
    <source>
        <strain evidence="2 3">EXF-9785</strain>
    </source>
</reference>
<organism evidence="2 3">
    <name type="scientific">Aureobasidium pullulans</name>
    <name type="common">Black yeast</name>
    <name type="synonym">Pullularia pullulans</name>
    <dbReference type="NCBI Taxonomy" id="5580"/>
    <lineage>
        <taxon>Eukaryota</taxon>
        <taxon>Fungi</taxon>
        <taxon>Dikarya</taxon>
        <taxon>Ascomycota</taxon>
        <taxon>Pezizomycotina</taxon>
        <taxon>Dothideomycetes</taxon>
        <taxon>Dothideomycetidae</taxon>
        <taxon>Dothideales</taxon>
        <taxon>Saccotheciaceae</taxon>
        <taxon>Aureobasidium</taxon>
    </lineage>
</organism>
<evidence type="ECO:0000256" key="1">
    <source>
        <dbReference type="SAM" id="MobiDB-lite"/>
    </source>
</evidence>
<protein>
    <submittedName>
        <fullName evidence="2">Uncharacterized protein</fullName>
    </submittedName>
</protein>
<dbReference type="AlphaFoldDB" id="A0A4S9EYE2"/>
<proteinExistence type="predicted"/>
<gene>
    <name evidence="2" type="ORF">D6D10_03908</name>
</gene>
<dbReference type="Proteomes" id="UP000308953">
    <property type="component" value="Unassembled WGS sequence"/>
</dbReference>
<feature type="compositionally biased region" description="Pro residues" evidence="1">
    <location>
        <begin position="28"/>
        <end position="38"/>
    </location>
</feature>
<feature type="region of interest" description="Disordered" evidence="1">
    <location>
        <begin position="20"/>
        <end position="44"/>
    </location>
</feature>